<accession>X0ZJ54</accession>
<gene>
    <name evidence="1" type="ORF">S01H4_18375</name>
</gene>
<proteinExistence type="predicted"/>
<name>X0ZJ54_9ZZZZ</name>
<feature type="non-terminal residue" evidence="1">
    <location>
        <position position="1"/>
    </location>
</feature>
<dbReference type="AlphaFoldDB" id="X0ZJ54"/>
<reference evidence="1" key="1">
    <citation type="journal article" date="2014" name="Front. Microbiol.">
        <title>High frequency of phylogenetically diverse reductive dehalogenase-homologous genes in deep subseafloor sedimentary metagenomes.</title>
        <authorList>
            <person name="Kawai M."/>
            <person name="Futagami T."/>
            <person name="Toyoda A."/>
            <person name="Takaki Y."/>
            <person name="Nishi S."/>
            <person name="Hori S."/>
            <person name="Arai W."/>
            <person name="Tsubouchi T."/>
            <person name="Morono Y."/>
            <person name="Uchiyama I."/>
            <person name="Ito T."/>
            <person name="Fujiyama A."/>
            <person name="Inagaki F."/>
            <person name="Takami H."/>
        </authorList>
    </citation>
    <scope>NUCLEOTIDE SEQUENCE</scope>
    <source>
        <strain evidence="1">Expedition CK06-06</strain>
    </source>
</reference>
<evidence type="ECO:0000313" key="1">
    <source>
        <dbReference type="EMBL" id="GAG69404.1"/>
    </source>
</evidence>
<protein>
    <submittedName>
        <fullName evidence="1">Uncharacterized protein</fullName>
    </submittedName>
</protein>
<sequence>ERVNKKILRELALEYLPESIINREKLALSKI</sequence>
<comment type="caution">
    <text evidence="1">The sequence shown here is derived from an EMBL/GenBank/DDBJ whole genome shotgun (WGS) entry which is preliminary data.</text>
</comment>
<dbReference type="EMBL" id="BART01008139">
    <property type="protein sequence ID" value="GAG69404.1"/>
    <property type="molecule type" value="Genomic_DNA"/>
</dbReference>
<dbReference type="SUPFAM" id="SSF52402">
    <property type="entry name" value="Adenine nucleotide alpha hydrolases-like"/>
    <property type="match status" value="1"/>
</dbReference>
<organism evidence="1">
    <name type="scientific">marine sediment metagenome</name>
    <dbReference type="NCBI Taxonomy" id="412755"/>
    <lineage>
        <taxon>unclassified sequences</taxon>
        <taxon>metagenomes</taxon>
        <taxon>ecological metagenomes</taxon>
    </lineage>
</organism>